<reference evidence="2" key="2">
    <citation type="submission" date="2023-05" db="EMBL/GenBank/DDBJ databases">
        <authorList>
            <consortium name="Lawrence Berkeley National Laboratory"/>
            <person name="Steindorff A."/>
            <person name="Hensen N."/>
            <person name="Bonometti L."/>
            <person name="Westerberg I."/>
            <person name="Brannstrom I.O."/>
            <person name="Guillou S."/>
            <person name="Cros-Aarteil S."/>
            <person name="Calhoun S."/>
            <person name="Haridas S."/>
            <person name="Kuo A."/>
            <person name="Mondo S."/>
            <person name="Pangilinan J."/>
            <person name="Riley R."/>
            <person name="Labutti K."/>
            <person name="Andreopoulos B."/>
            <person name="Lipzen A."/>
            <person name="Chen C."/>
            <person name="Yanf M."/>
            <person name="Daum C."/>
            <person name="Ng V."/>
            <person name="Clum A."/>
            <person name="Ohm R."/>
            <person name="Martin F."/>
            <person name="Silar P."/>
            <person name="Natvig D."/>
            <person name="Lalanne C."/>
            <person name="Gautier V."/>
            <person name="Ament-Velasquez S.L."/>
            <person name="Kruys A."/>
            <person name="Hutchinson M.I."/>
            <person name="Powell A.J."/>
            <person name="Barry K."/>
            <person name="Miller A.N."/>
            <person name="Grigoriev I.V."/>
            <person name="Debuchy R."/>
            <person name="Gladieux P."/>
            <person name="Thoren M.H."/>
            <person name="Johannesson H."/>
        </authorList>
    </citation>
    <scope>NUCLEOTIDE SEQUENCE</scope>
    <source>
        <strain evidence="2">CBS 123565</strain>
    </source>
</reference>
<evidence type="ECO:0000313" key="3">
    <source>
        <dbReference type="Proteomes" id="UP001304895"/>
    </source>
</evidence>
<dbReference type="EMBL" id="MU853401">
    <property type="protein sequence ID" value="KAK4138136.1"/>
    <property type="molecule type" value="Genomic_DNA"/>
</dbReference>
<evidence type="ECO:0000313" key="2">
    <source>
        <dbReference type="EMBL" id="KAK4138136.1"/>
    </source>
</evidence>
<comment type="caution">
    <text evidence="2">The sequence shown here is derived from an EMBL/GenBank/DDBJ whole genome shotgun (WGS) entry which is preliminary data.</text>
</comment>
<reference evidence="2" key="1">
    <citation type="journal article" date="2023" name="Mol. Phylogenet. Evol.">
        <title>Genome-scale phylogeny and comparative genomics of the fungal order Sordariales.</title>
        <authorList>
            <person name="Hensen N."/>
            <person name="Bonometti L."/>
            <person name="Westerberg I."/>
            <person name="Brannstrom I.O."/>
            <person name="Guillou S."/>
            <person name="Cros-Aarteil S."/>
            <person name="Calhoun S."/>
            <person name="Haridas S."/>
            <person name="Kuo A."/>
            <person name="Mondo S."/>
            <person name="Pangilinan J."/>
            <person name="Riley R."/>
            <person name="LaButti K."/>
            <person name="Andreopoulos B."/>
            <person name="Lipzen A."/>
            <person name="Chen C."/>
            <person name="Yan M."/>
            <person name="Daum C."/>
            <person name="Ng V."/>
            <person name="Clum A."/>
            <person name="Steindorff A."/>
            <person name="Ohm R.A."/>
            <person name="Martin F."/>
            <person name="Silar P."/>
            <person name="Natvig D.O."/>
            <person name="Lalanne C."/>
            <person name="Gautier V."/>
            <person name="Ament-Velasquez S.L."/>
            <person name="Kruys A."/>
            <person name="Hutchinson M.I."/>
            <person name="Powell A.J."/>
            <person name="Barry K."/>
            <person name="Miller A.N."/>
            <person name="Grigoriev I.V."/>
            <person name="Debuchy R."/>
            <person name="Gladieux P."/>
            <person name="Hiltunen Thoren M."/>
            <person name="Johannesson H."/>
        </authorList>
    </citation>
    <scope>NUCLEOTIDE SEQUENCE</scope>
    <source>
        <strain evidence="2">CBS 123565</strain>
    </source>
</reference>
<organism evidence="2 3">
    <name type="scientific">Trichocladium antarcticum</name>
    <dbReference type="NCBI Taxonomy" id="1450529"/>
    <lineage>
        <taxon>Eukaryota</taxon>
        <taxon>Fungi</taxon>
        <taxon>Dikarya</taxon>
        <taxon>Ascomycota</taxon>
        <taxon>Pezizomycotina</taxon>
        <taxon>Sordariomycetes</taxon>
        <taxon>Sordariomycetidae</taxon>
        <taxon>Sordariales</taxon>
        <taxon>Chaetomiaceae</taxon>
        <taxon>Trichocladium</taxon>
    </lineage>
</organism>
<sequence>MTGRGGRVCDLRRRPYENLDGQRLNGICISTQENTRHSASGVPIPWKEGCAAPHWPSSLPQFLDWREEARYRWNLDKGAPAEDRGSLGTKEDTVSADTCKREEGPCPGEYGFGRASRMWTMQSGRFGFGGSQEPWRLPNPESRNCYVATVTSF</sequence>
<dbReference type="Proteomes" id="UP001304895">
    <property type="component" value="Unassembled WGS sequence"/>
</dbReference>
<keyword evidence="3" id="KW-1185">Reference proteome</keyword>
<feature type="region of interest" description="Disordered" evidence="1">
    <location>
        <begin position="78"/>
        <end position="102"/>
    </location>
</feature>
<proteinExistence type="predicted"/>
<accession>A0AAN6UUM3</accession>
<protein>
    <submittedName>
        <fullName evidence="2">Uncharacterized protein</fullName>
    </submittedName>
</protein>
<gene>
    <name evidence="2" type="ORF">BT67DRAFT_909</name>
</gene>
<name>A0AAN6UUM3_9PEZI</name>
<dbReference type="AlphaFoldDB" id="A0AAN6UUM3"/>
<evidence type="ECO:0000256" key="1">
    <source>
        <dbReference type="SAM" id="MobiDB-lite"/>
    </source>
</evidence>